<keyword evidence="1" id="KW-0732">Signal</keyword>
<dbReference type="Proteomes" id="UP000295270">
    <property type="component" value="Unassembled WGS sequence"/>
</dbReference>
<gene>
    <name evidence="3" type="ORF">D0809_12480</name>
    <name evidence="2" type="ORF">EV142_10441</name>
</gene>
<reference evidence="2 4" key="1">
    <citation type="journal article" date="2015" name="Stand. Genomic Sci.">
        <title>Genomic Encyclopedia of Bacterial and Archaeal Type Strains, Phase III: the genomes of soil and plant-associated and newly described type strains.</title>
        <authorList>
            <person name="Whitman W.B."/>
            <person name="Woyke T."/>
            <person name="Klenk H.P."/>
            <person name="Zhou Y."/>
            <person name="Lilburn T.G."/>
            <person name="Beck B.J."/>
            <person name="De Vos P."/>
            <person name="Vandamme P."/>
            <person name="Eisen J.A."/>
            <person name="Garrity G."/>
            <person name="Hugenholtz P."/>
            <person name="Kyrpides N.C."/>
        </authorList>
    </citation>
    <scope>NUCLEOTIDE SEQUENCE [LARGE SCALE GENOMIC DNA]</scope>
    <source>
        <strain evidence="2 4">P5626</strain>
    </source>
</reference>
<accession>A0A4Y7UCZ7</accession>
<dbReference type="AlphaFoldDB" id="A0A4Y7UCZ7"/>
<dbReference type="EMBL" id="SLWA01000004">
    <property type="protein sequence ID" value="TCN57385.1"/>
    <property type="molecule type" value="Genomic_DNA"/>
</dbReference>
<evidence type="ECO:0008006" key="6">
    <source>
        <dbReference type="Google" id="ProtNLM"/>
    </source>
</evidence>
<evidence type="ECO:0000313" key="5">
    <source>
        <dbReference type="Proteomes" id="UP000298340"/>
    </source>
</evidence>
<dbReference type="OrthoDB" id="703951at2"/>
<evidence type="ECO:0000313" key="3">
    <source>
        <dbReference type="EMBL" id="TEB43709.1"/>
    </source>
</evidence>
<feature type="signal peptide" evidence="1">
    <location>
        <begin position="1"/>
        <end position="19"/>
    </location>
</feature>
<organism evidence="3 5">
    <name type="scientific">Flavobacterium circumlabens</name>
    <dbReference type="NCBI Taxonomy" id="2133765"/>
    <lineage>
        <taxon>Bacteria</taxon>
        <taxon>Pseudomonadati</taxon>
        <taxon>Bacteroidota</taxon>
        <taxon>Flavobacteriia</taxon>
        <taxon>Flavobacteriales</taxon>
        <taxon>Flavobacteriaceae</taxon>
        <taxon>Flavobacterium</taxon>
    </lineage>
</organism>
<evidence type="ECO:0000313" key="2">
    <source>
        <dbReference type="EMBL" id="TCN57385.1"/>
    </source>
</evidence>
<dbReference type="RefSeq" id="WP_132035681.1">
    <property type="nucleotide sequence ID" value="NZ_QWDN01000004.1"/>
</dbReference>
<proteinExistence type="predicted"/>
<evidence type="ECO:0000256" key="1">
    <source>
        <dbReference type="SAM" id="SignalP"/>
    </source>
</evidence>
<reference evidence="2" key="3">
    <citation type="submission" date="2019-03" db="EMBL/GenBank/DDBJ databases">
        <authorList>
            <person name="Whitman W."/>
            <person name="Huntemann M."/>
            <person name="Clum A."/>
            <person name="Pillay M."/>
            <person name="Palaniappan K."/>
            <person name="Varghese N."/>
            <person name="Mikhailova N."/>
            <person name="Stamatis D."/>
            <person name="Reddy T."/>
            <person name="Daum C."/>
            <person name="Shapiro N."/>
            <person name="Ivanova N."/>
            <person name="Kyrpides N."/>
            <person name="Woyke T."/>
        </authorList>
    </citation>
    <scope>NUCLEOTIDE SEQUENCE</scope>
    <source>
        <strain evidence="2">P5626</strain>
    </source>
</reference>
<comment type="caution">
    <text evidence="3">The sequence shown here is derived from an EMBL/GenBank/DDBJ whole genome shotgun (WGS) entry which is preliminary data.</text>
</comment>
<reference evidence="3 5" key="2">
    <citation type="journal article" date="2018" name="Syst. Appl. Microbiol.">
        <title>Flavobacterium circumlabens sp. nov. and Flavobacterium cupreum sp. nov., two psychrotrophic species isolated from Antarctic environmental samples.</title>
        <authorList>
            <person name="Kralova S."/>
            <person name="Busse H.J."/>
            <person name="Svec P."/>
            <person name="Maslanova I."/>
            <person name="Stankova E."/>
            <person name="Bartak M."/>
            <person name="Sedlacek I."/>
        </authorList>
    </citation>
    <scope>NUCLEOTIDE SEQUENCE [LARGE SCALE GENOMIC DNA]</scope>
    <source>
        <strain evidence="3 5">CCM 8828</strain>
    </source>
</reference>
<feature type="chain" id="PRO_5043204505" description="Lipoprotein" evidence="1">
    <location>
        <begin position="20"/>
        <end position="276"/>
    </location>
</feature>
<sequence length="276" mass="31702">MSKSIKHLFTILIAGICLASCSSADEDAPDTNTDPLVKQIKFDGSNNGFPVNPSEINFLFEYDNTKRLTKKVGGYLALGAATGFDRIFSDKLYTSLVYSSNKVTVENFYDSDIYAVSKGTIYYTLNSANLIAEKEVPNTIAINTKKQVYKYAEGKLTEVVTSYPNMTYYPEDPTDYVLTFSEKFFYDANNNLTKTEYTELHNGKSEGERIVRTFEDYDTSYNPFKRMQLLEEYFYRSLSRNNFRKYTETLYYYDNVSTNETGWTFVYDAQGNIIVN</sequence>
<name>A0A4Y7UCZ7_9FLAO</name>
<evidence type="ECO:0000313" key="4">
    <source>
        <dbReference type="Proteomes" id="UP000295270"/>
    </source>
</evidence>
<dbReference type="Proteomes" id="UP000298340">
    <property type="component" value="Unassembled WGS sequence"/>
</dbReference>
<keyword evidence="4" id="KW-1185">Reference proteome</keyword>
<protein>
    <recommendedName>
        <fullName evidence="6">Lipoprotein</fullName>
    </recommendedName>
</protein>
<dbReference type="EMBL" id="QWDN01000004">
    <property type="protein sequence ID" value="TEB43709.1"/>
    <property type="molecule type" value="Genomic_DNA"/>
</dbReference>